<evidence type="ECO:0000256" key="8">
    <source>
        <dbReference type="ARBA" id="ARBA00022842"/>
    </source>
</evidence>
<dbReference type="InterPro" id="IPR011766">
    <property type="entry name" value="TPP_enzyme_TPP-bd"/>
</dbReference>
<evidence type="ECO:0000259" key="13">
    <source>
        <dbReference type="Pfam" id="PF02775"/>
    </source>
</evidence>
<dbReference type="VEuPathDB" id="FungiDB:PV10_00420"/>
<evidence type="ECO:0000256" key="4">
    <source>
        <dbReference type="ARBA" id="ARBA00013202"/>
    </source>
</evidence>
<name>A0A438NGY5_EXOME</name>
<dbReference type="EMBL" id="NAJM01000003">
    <property type="protein sequence ID" value="RVX74991.1"/>
    <property type="molecule type" value="Genomic_DNA"/>
</dbReference>
<dbReference type="CDD" id="cd07038">
    <property type="entry name" value="TPP_PYR_PDC_IPDC_like"/>
    <property type="match status" value="1"/>
</dbReference>
<dbReference type="Gene3D" id="3.40.50.970">
    <property type="match status" value="2"/>
</dbReference>
<evidence type="ECO:0000256" key="3">
    <source>
        <dbReference type="ARBA" id="ARBA00007812"/>
    </source>
</evidence>
<keyword evidence="6" id="KW-0479">Metal-binding</keyword>
<evidence type="ECO:0000313" key="16">
    <source>
        <dbReference type="Proteomes" id="UP000288859"/>
    </source>
</evidence>
<dbReference type="PANTHER" id="PTHR43452">
    <property type="entry name" value="PYRUVATE DECARBOXYLASE"/>
    <property type="match status" value="1"/>
</dbReference>
<dbReference type="GO" id="GO:0004737">
    <property type="term" value="F:pyruvate decarboxylase activity"/>
    <property type="evidence" value="ECO:0007669"/>
    <property type="project" value="UniProtKB-EC"/>
</dbReference>
<dbReference type="InterPro" id="IPR029061">
    <property type="entry name" value="THDP-binding"/>
</dbReference>
<protein>
    <recommendedName>
        <fullName evidence="5">Pyruvate decarboxylase</fullName>
        <ecNumber evidence="4">4.1.1.1</ecNumber>
    </recommendedName>
</protein>
<dbReference type="Proteomes" id="UP000288859">
    <property type="component" value="Unassembled WGS sequence"/>
</dbReference>
<keyword evidence="9" id="KW-0786">Thiamine pyrophosphate</keyword>
<keyword evidence="8" id="KW-0460">Magnesium</keyword>
<evidence type="ECO:0000256" key="6">
    <source>
        <dbReference type="ARBA" id="ARBA00022723"/>
    </source>
</evidence>
<dbReference type="GO" id="GO:0030976">
    <property type="term" value="F:thiamine pyrophosphate binding"/>
    <property type="evidence" value="ECO:0007669"/>
    <property type="project" value="InterPro"/>
</dbReference>
<dbReference type="VEuPathDB" id="FungiDB:PV10_00419"/>
<dbReference type="InterPro" id="IPR029035">
    <property type="entry name" value="DHS-like_NAD/FAD-binding_dom"/>
</dbReference>
<evidence type="ECO:0000256" key="5">
    <source>
        <dbReference type="ARBA" id="ARBA00014422"/>
    </source>
</evidence>
<keyword evidence="10" id="KW-0456">Lyase</keyword>
<dbReference type="EC" id="4.1.1.1" evidence="4"/>
<evidence type="ECO:0000256" key="7">
    <source>
        <dbReference type="ARBA" id="ARBA00022793"/>
    </source>
</evidence>
<dbReference type="SUPFAM" id="SSF52467">
    <property type="entry name" value="DHS-like NAD/FAD-binding domain"/>
    <property type="match status" value="1"/>
</dbReference>
<dbReference type="GO" id="GO:0005829">
    <property type="term" value="C:cytosol"/>
    <property type="evidence" value="ECO:0007669"/>
    <property type="project" value="TreeGrafter"/>
</dbReference>
<feature type="region of interest" description="Disordered" evidence="11">
    <location>
        <begin position="75"/>
        <end position="99"/>
    </location>
</feature>
<dbReference type="AlphaFoldDB" id="A0A438NGY5"/>
<reference evidence="15 16" key="1">
    <citation type="submission" date="2017-03" db="EMBL/GenBank/DDBJ databases">
        <title>Genomes of endolithic fungi from Antarctica.</title>
        <authorList>
            <person name="Coleine C."/>
            <person name="Masonjones S."/>
            <person name="Stajich J.E."/>
        </authorList>
    </citation>
    <scope>NUCLEOTIDE SEQUENCE [LARGE SCALE GENOMIC DNA]</scope>
    <source>
        <strain evidence="15 16">CCFEE 6314</strain>
    </source>
</reference>
<dbReference type="SUPFAM" id="SSF52518">
    <property type="entry name" value="Thiamin diphosphate-binding fold (THDP-binding)"/>
    <property type="match status" value="2"/>
</dbReference>
<proteinExistence type="inferred from homology"/>
<dbReference type="FunFam" id="3.40.50.970:FF:000019">
    <property type="entry name" value="Pyruvate decarboxylase isozyme"/>
    <property type="match status" value="1"/>
</dbReference>
<organism evidence="15 16">
    <name type="scientific">Exophiala mesophila</name>
    <name type="common">Black yeast-like fungus</name>
    <dbReference type="NCBI Taxonomy" id="212818"/>
    <lineage>
        <taxon>Eukaryota</taxon>
        <taxon>Fungi</taxon>
        <taxon>Dikarya</taxon>
        <taxon>Ascomycota</taxon>
        <taxon>Pezizomycotina</taxon>
        <taxon>Eurotiomycetes</taxon>
        <taxon>Chaetothyriomycetidae</taxon>
        <taxon>Chaetothyriales</taxon>
        <taxon>Herpotrichiellaceae</taxon>
        <taxon>Exophiala</taxon>
    </lineage>
</organism>
<evidence type="ECO:0000256" key="9">
    <source>
        <dbReference type="ARBA" id="ARBA00023052"/>
    </source>
</evidence>
<feature type="domain" description="Thiamine pyrophosphate enzyme TPP-binding" evidence="13">
    <location>
        <begin position="899"/>
        <end position="1014"/>
    </location>
</feature>
<dbReference type="InterPro" id="IPR047214">
    <property type="entry name" value="TPP_PDC_IPDC"/>
</dbReference>
<dbReference type="GO" id="GO:0000949">
    <property type="term" value="P:aromatic amino acid family catabolic process to alcohol via Ehrlich pathway"/>
    <property type="evidence" value="ECO:0007669"/>
    <property type="project" value="TreeGrafter"/>
</dbReference>
<keyword evidence="7" id="KW-0210">Decarboxylase</keyword>
<dbReference type="InterPro" id="IPR012110">
    <property type="entry name" value="PDC/IPDC-like"/>
</dbReference>
<accession>A0A438NGY5</accession>
<dbReference type="OrthoDB" id="3970464at2759"/>
<dbReference type="GO" id="GO:0005634">
    <property type="term" value="C:nucleus"/>
    <property type="evidence" value="ECO:0007669"/>
    <property type="project" value="TreeGrafter"/>
</dbReference>
<dbReference type="InterPro" id="IPR012000">
    <property type="entry name" value="Thiamin_PyroP_enz_cen_dom"/>
</dbReference>
<evidence type="ECO:0000256" key="2">
    <source>
        <dbReference type="ARBA" id="ARBA00001964"/>
    </source>
</evidence>
<dbReference type="InterPro" id="IPR012001">
    <property type="entry name" value="Thiamin_PyroP_enz_TPP-bd_dom"/>
</dbReference>
<dbReference type="PANTHER" id="PTHR43452:SF30">
    <property type="entry name" value="PYRUVATE DECARBOXYLASE ISOZYME 1-RELATED"/>
    <property type="match status" value="1"/>
</dbReference>
<dbReference type="FunFam" id="3.40.50.970:FF:000024">
    <property type="entry name" value="Pyruvate decarboxylase isozyme"/>
    <property type="match status" value="1"/>
</dbReference>
<comment type="caution">
    <text evidence="15">The sequence shown here is derived from an EMBL/GenBank/DDBJ whole genome shotgun (WGS) entry which is preliminary data.</text>
</comment>
<evidence type="ECO:0000313" key="15">
    <source>
        <dbReference type="EMBL" id="RVX74991.1"/>
    </source>
</evidence>
<comment type="cofactor">
    <cofactor evidence="2">
        <name>thiamine diphosphate</name>
        <dbReference type="ChEBI" id="CHEBI:58937"/>
    </cofactor>
</comment>
<evidence type="ECO:0000259" key="12">
    <source>
        <dbReference type="Pfam" id="PF00205"/>
    </source>
</evidence>
<feature type="domain" description="Thiamine pyrophosphate enzyme N-terminal TPP-binding" evidence="14">
    <location>
        <begin position="506"/>
        <end position="610"/>
    </location>
</feature>
<feature type="domain" description="Thiamine pyrophosphate enzyme central" evidence="12">
    <location>
        <begin position="701"/>
        <end position="835"/>
    </location>
</feature>
<dbReference type="Pfam" id="PF02775">
    <property type="entry name" value="TPP_enzyme_C"/>
    <property type="match status" value="1"/>
</dbReference>
<comment type="catalytic activity">
    <reaction evidence="1">
        <text>a 2-oxocarboxylate + H(+) = an aldehyde + CO2</text>
        <dbReference type="Rhea" id="RHEA:11628"/>
        <dbReference type="ChEBI" id="CHEBI:15378"/>
        <dbReference type="ChEBI" id="CHEBI:16526"/>
        <dbReference type="ChEBI" id="CHEBI:17478"/>
        <dbReference type="ChEBI" id="CHEBI:35179"/>
        <dbReference type="EC" id="4.1.1.1"/>
    </reaction>
</comment>
<dbReference type="Pfam" id="PF02776">
    <property type="entry name" value="TPP_enzyme_N"/>
    <property type="match status" value="1"/>
</dbReference>
<dbReference type="CDD" id="cd02005">
    <property type="entry name" value="TPP_PDC_IPDC"/>
    <property type="match status" value="1"/>
</dbReference>
<dbReference type="Gene3D" id="3.40.50.1220">
    <property type="entry name" value="TPP-binding domain"/>
    <property type="match status" value="1"/>
</dbReference>
<comment type="similarity">
    <text evidence="3">Belongs to the TPP enzyme family.</text>
</comment>
<evidence type="ECO:0000256" key="1">
    <source>
        <dbReference type="ARBA" id="ARBA00001041"/>
    </source>
</evidence>
<evidence type="ECO:0000256" key="11">
    <source>
        <dbReference type="SAM" id="MobiDB-lite"/>
    </source>
</evidence>
<sequence length="1063" mass="118406">MYYSDGRRAGEIKGLQYLQEAKDQRTNRICGGYQRERHFKNLSALDRDTLLTRTQPLASLTDLLAIRTGSDYDLTTCSTSEEDDTPNSNSQLPPSIRHPSLPDSFVSFINSYIPREEGNLHNEHTSQVSWLQAINPSQANGASLDLAILALSLVSLGRKNGDVELRRQGTANYGRALRQLQDILSQNRLLFEEQTLARCEDTTGWVSHAEGIARLIQLRGPESHVVGLSHRLFLGFRSTGITHALATRKSTYLAHQDWLTVPWKMQPKSDFDKLLDIMAQIAILIEKARGLKTTLASEIPHLESIALVKQGWEFYSQLDKWYQGIIQKYSEPLYYEQPGSTQFIPAAGCVFPTSLHFPNFEIARLHISYWSILLFLSDCVLTLPVSSQSNFDESFNFVTSMDNTFTHRQALELARLIAQSMDYLLSEDKHILGPQKVFFPLRTAMHVFASTGKEQELAWCQNIFEELDRRGYPFGKILARTSLILDFAMAATLDIRTSELREPVDIATYLLTRLKQMGIDSIHGLPGDFNLALLDYLPDLDITWVGNCNELNAGYAADGYARIKGISAVITTFGVGELSLPNAIAGSYAEYVPVVHIVGTPSTSSQANGMLLHHTLGNGNFNTFADMAAHIAVDVAKLTDPRDAAAQIDHALRECYLQSRPVYLTLPTDLVKKKVEGERLKTKIDLSPHKNDPAKEDYVVEVVLKYLTEAKSAVILVDSCAVRHRVLDEAHELIEKSGLPVFVAPMGKGAVDETIPQFGGVYAGDGSNPGVQERVETADLLLTIGSVKSDFNTAGFTYRTSQLKTIDFHSTYTRVRYSEYPGVGMKGVLRKLIDRLPQLSIQPGPIPPQNITPAEEDLDDPAITHDWFWPQLGKWLQEGDIVLTETGTSNYGIFDTRFPKNVTNISQILWGSIGYATGSTQGVALAVTELGSARRTILFTGDGSFQLTAQEVSTMIRHKLKPILFIINNNGYTIERFIHGMEATYNDIQPWKYQALLPAFGAQEGSYKTYTVKTKTDVLNLFQDPVFASTPYIQLVELFMPEFDAPKGLKITAAAAARRNEKA</sequence>
<evidence type="ECO:0000259" key="14">
    <source>
        <dbReference type="Pfam" id="PF02776"/>
    </source>
</evidence>
<dbReference type="GO" id="GO:0000287">
    <property type="term" value="F:magnesium ion binding"/>
    <property type="evidence" value="ECO:0007669"/>
    <property type="project" value="InterPro"/>
</dbReference>
<gene>
    <name evidence="15" type="ORF">B0A52_01268</name>
</gene>
<evidence type="ECO:0000256" key="10">
    <source>
        <dbReference type="ARBA" id="ARBA00023239"/>
    </source>
</evidence>
<dbReference type="Pfam" id="PF00205">
    <property type="entry name" value="TPP_enzyme_M"/>
    <property type="match status" value="1"/>
</dbReference>
<dbReference type="InterPro" id="IPR047213">
    <property type="entry name" value="TPP_PYR_PDC_IPDC-like"/>
</dbReference>